<dbReference type="Proteomes" id="UP000198923">
    <property type="component" value="Unassembled WGS sequence"/>
</dbReference>
<keyword evidence="2" id="KW-1185">Reference proteome</keyword>
<dbReference type="SUPFAM" id="SSF51735">
    <property type="entry name" value="NAD(P)-binding Rossmann-fold domains"/>
    <property type="match status" value="1"/>
</dbReference>
<dbReference type="InterPro" id="IPR036291">
    <property type="entry name" value="NAD(P)-bd_dom_sf"/>
</dbReference>
<dbReference type="EMBL" id="FNCN01000004">
    <property type="protein sequence ID" value="SDG47179.1"/>
    <property type="molecule type" value="Genomic_DNA"/>
</dbReference>
<name>A0A1G7UJC8_9ACTN</name>
<dbReference type="InterPro" id="IPR051604">
    <property type="entry name" value="Ergot_Alk_Oxidoreductase"/>
</dbReference>
<dbReference type="PANTHER" id="PTHR43162">
    <property type="match status" value="1"/>
</dbReference>
<dbReference type="PANTHER" id="PTHR43162:SF1">
    <property type="entry name" value="PRESTALK A DIFFERENTIATION PROTEIN A"/>
    <property type="match status" value="1"/>
</dbReference>
<accession>A0A1G7UJC8</accession>
<protein>
    <submittedName>
        <fullName evidence="1">Uncharacterized conserved protein YbjT, contains NAD(P)-binding and DUF2867 domains</fullName>
    </submittedName>
</protein>
<dbReference type="Gene3D" id="3.90.25.10">
    <property type="entry name" value="UDP-galactose 4-epimerase, domain 1"/>
    <property type="match status" value="1"/>
</dbReference>
<organism evidence="1 2">
    <name type="scientific">Sinosporangium album</name>
    <dbReference type="NCBI Taxonomy" id="504805"/>
    <lineage>
        <taxon>Bacteria</taxon>
        <taxon>Bacillati</taxon>
        <taxon>Actinomycetota</taxon>
        <taxon>Actinomycetes</taxon>
        <taxon>Streptosporangiales</taxon>
        <taxon>Streptosporangiaceae</taxon>
        <taxon>Sinosporangium</taxon>
    </lineage>
</organism>
<evidence type="ECO:0000313" key="1">
    <source>
        <dbReference type="EMBL" id="SDG47179.1"/>
    </source>
</evidence>
<dbReference type="STRING" id="504805.SAMN05421505_104268"/>
<reference evidence="1 2" key="1">
    <citation type="submission" date="2016-10" db="EMBL/GenBank/DDBJ databases">
        <authorList>
            <person name="de Groot N.N."/>
        </authorList>
    </citation>
    <scope>NUCLEOTIDE SEQUENCE [LARGE SCALE GENOMIC DNA]</scope>
    <source>
        <strain evidence="1 2">CPCC 201354</strain>
    </source>
</reference>
<gene>
    <name evidence="1" type="ORF">SAMN05421505_104268</name>
</gene>
<dbReference type="Gene3D" id="3.40.50.720">
    <property type="entry name" value="NAD(P)-binding Rossmann-like Domain"/>
    <property type="match status" value="1"/>
</dbReference>
<evidence type="ECO:0000313" key="2">
    <source>
        <dbReference type="Proteomes" id="UP000198923"/>
    </source>
</evidence>
<proteinExistence type="predicted"/>
<dbReference type="AlphaFoldDB" id="A0A1G7UJC8"/>
<sequence length="304" mass="32468">MDPWPPTLDDCVSIMDAKIFIVQPLSGGMAGMSSREILITAPTGRTGSRVAARIEGAGFVARRASRSTEVRFDWHDETTWNDALAGVHAAYLCYSPDLAIPGTDQIIAAFAERAAVHGVDKLVLLSGRGEAGAEACERAVFAASPSAVVLRCAWFQENFSEHFLTWPVRQGRIAVPAGQTPEPFISLDDIADIAHLALTTGAHAGEVLELTGPEALTFAQVAKILSEARGQTVVYEPLETSAFISEQCEAGLDRESAEALAWLFAEVLDGRNVDTTDTVQRVLGRLARPFAGYARAAAEAGAWA</sequence>